<gene>
    <name evidence="2" type="ORF">C1H87_12645</name>
</gene>
<organism evidence="2 3">
    <name type="scientific">Flavivirga eckloniae</name>
    <dbReference type="NCBI Taxonomy" id="1803846"/>
    <lineage>
        <taxon>Bacteria</taxon>
        <taxon>Pseudomonadati</taxon>
        <taxon>Bacteroidota</taxon>
        <taxon>Flavobacteriia</taxon>
        <taxon>Flavobacteriales</taxon>
        <taxon>Flavobacteriaceae</taxon>
        <taxon>Flavivirga</taxon>
    </lineage>
</organism>
<keyword evidence="1" id="KW-0812">Transmembrane</keyword>
<evidence type="ECO:0000313" key="3">
    <source>
        <dbReference type="Proteomes" id="UP000235826"/>
    </source>
</evidence>
<reference evidence="2 3" key="1">
    <citation type="submission" date="2018-01" db="EMBL/GenBank/DDBJ databases">
        <title>Complete genome sequence of Flavivirga eckloniae ECD14 isolated from seaweed Ecklonia cava.</title>
        <authorList>
            <person name="Lee J.H."/>
            <person name="Baik K.S."/>
            <person name="Seong C.N."/>
        </authorList>
    </citation>
    <scope>NUCLEOTIDE SEQUENCE [LARGE SCALE GENOMIC DNA]</scope>
    <source>
        <strain evidence="2 3">ECD14</strain>
    </source>
</reference>
<evidence type="ECO:0000313" key="2">
    <source>
        <dbReference type="EMBL" id="AUP79508.1"/>
    </source>
</evidence>
<dbReference type="RefSeq" id="WP_102756163.1">
    <property type="nucleotide sequence ID" value="NZ_CP025791.1"/>
</dbReference>
<dbReference type="Proteomes" id="UP000235826">
    <property type="component" value="Chromosome"/>
</dbReference>
<dbReference type="KEGG" id="fek:C1H87_12645"/>
<dbReference type="EMBL" id="CP025791">
    <property type="protein sequence ID" value="AUP79508.1"/>
    <property type="molecule type" value="Genomic_DNA"/>
</dbReference>
<name>A0A2K9PRT6_9FLAO</name>
<evidence type="ECO:0008006" key="4">
    <source>
        <dbReference type="Google" id="ProtNLM"/>
    </source>
</evidence>
<dbReference type="NCBIfam" id="NF033634">
    <property type="entry name" value="SLATT_1"/>
    <property type="match status" value="1"/>
</dbReference>
<keyword evidence="1" id="KW-0472">Membrane</keyword>
<sequence length="150" mass="17381">MEEEIKLKKEHLEKYITKQLEGFKKRSVYNRSASIRQHGLVTLLGAAITILSGLDIELIAEHTRIVVLILGAAVTVIGAYKTFFNNKDLWIKNTMISNKLLKVKNDYEFFIAGKEFENIKIEDLEKYKIEVDNILKEANKLWEIARQNNN</sequence>
<dbReference type="OrthoDB" id="1494321at2"/>
<accession>A0A2K9PRT6</accession>
<protein>
    <recommendedName>
        <fullName evidence="4">DUF4231 domain-containing protein</fullName>
    </recommendedName>
</protein>
<evidence type="ECO:0000256" key="1">
    <source>
        <dbReference type="SAM" id="Phobius"/>
    </source>
</evidence>
<keyword evidence="3" id="KW-1185">Reference proteome</keyword>
<proteinExistence type="predicted"/>
<dbReference type="AlphaFoldDB" id="A0A2K9PRT6"/>
<feature type="transmembrane region" description="Helical" evidence="1">
    <location>
        <begin position="65"/>
        <end position="84"/>
    </location>
</feature>
<feature type="transmembrane region" description="Helical" evidence="1">
    <location>
        <begin position="40"/>
        <end position="59"/>
    </location>
</feature>
<keyword evidence="1" id="KW-1133">Transmembrane helix</keyword>